<sequence>MESKKDKDNEPECARITNGLLKSRTGEFDLESILFLKLRGLGIYDLGCIGECINLERLDLSGNNITNLAPLASLRLLVVLNLSANRISNLEPISSCESLQSLNVAGNLICSPDNLHALKSLRKLEIIRLKDNTYNYTNPVCKNSSYRNILLEMFPNIKVLDGERVVGRGSDLYQLCKDIDDTIKASIFKNCQLPELPDCKPWVEDSFWEIKRSNNAIVDEAYKQFNDVLHECRLLNSRASHAISQTERSLGLKNQPKQYAV</sequence>
<evidence type="ECO:0000256" key="2">
    <source>
        <dbReference type="ARBA" id="ARBA00022737"/>
    </source>
</evidence>
<protein>
    <recommendedName>
        <fullName evidence="5">Leucine rich repeat containing 61</fullName>
    </recommendedName>
</protein>
<dbReference type="GO" id="GO:0036158">
    <property type="term" value="P:outer dynein arm assembly"/>
    <property type="evidence" value="ECO:0007669"/>
    <property type="project" value="TreeGrafter"/>
</dbReference>
<dbReference type="GO" id="GO:0005737">
    <property type="term" value="C:cytoplasm"/>
    <property type="evidence" value="ECO:0007669"/>
    <property type="project" value="TreeGrafter"/>
</dbReference>
<organism evidence="3 4">
    <name type="scientific">Electrophorus electricus</name>
    <name type="common">Electric eel</name>
    <name type="synonym">Gymnotus electricus</name>
    <dbReference type="NCBI Taxonomy" id="8005"/>
    <lineage>
        <taxon>Eukaryota</taxon>
        <taxon>Metazoa</taxon>
        <taxon>Chordata</taxon>
        <taxon>Craniata</taxon>
        <taxon>Vertebrata</taxon>
        <taxon>Euteleostomi</taxon>
        <taxon>Actinopterygii</taxon>
        <taxon>Neopterygii</taxon>
        <taxon>Teleostei</taxon>
        <taxon>Ostariophysi</taxon>
        <taxon>Gymnotiformes</taxon>
        <taxon>Gymnotoidei</taxon>
        <taxon>Gymnotidae</taxon>
        <taxon>Electrophorus</taxon>
    </lineage>
</organism>
<dbReference type="AlphaFoldDB" id="A0A4W4DUK4"/>
<dbReference type="RefSeq" id="XP_026858990.1">
    <property type="nucleotide sequence ID" value="XM_027003189.2"/>
</dbReference>
<keyword evidence="4" id="KW-1185">Reference proteome</keyword>
<dbReference type="GeneID" id="113573120"/>
<dbReference type="RefSeq" id="XP_026858988.1">
    <property type="nucleotide sequence ID" value="XM_027003187.2"/>
</dbReference>
<dbReference type="Gene3D" id="3.80.10.10">
    <property type="entry name" value="Ribonuclease Inhibitor"/>
    <property type="match status" value="1"/>
</dbReference>
<reference evidence="4" key="2">
    <citation type="journal article" date="2017" name="Sci. Adv.">
        <title>A tail of two voltages: Proteomic comparison of the three electric organs of the electric eel.</title>
        <authorList>
            <person name="Traeger L.L."/>
            <person name="Sabat G."/>
            <person name="Barrett-Wilt G.A."/>
            <person name="Wells G.B."/>
            <person name="Sussman M.R."/>
        </authorList>
    </citation>
    <scope>NUCLEOTIDE SEQUENCE [LARGE SCALE GENOMIC DNA]</scope>
</reference>
<dbReference type="GeneTree" id="ENSGT00390000006479"/>
<dbReference type="PANTHER" id="PTHR18849:SF8">
    <property type="entry name" value="LEUCINE-RICH REPEAT-CONTAINING PROTEIN 61"/>
    <property type="match status" value="1"/>
</dbReference>
<reference evidence="3" key="4">
    <citation type="submission" date="2025-08" db="UniProtKB">
        <authorList>
            <consortium name="Ensembl"/>
        </authorList>
    </citation>
    <scope>IDENTIFICATION</scope>
</reference>
<evidence type="ECO:0008006" key="5">
    <source>
        <dbReference type="Google" id="ProtNLM"/>
    </source>
</evidence>
<dbReference type="PANTHER" id="PTHR18849">
    <property type="entry name" value="LEUCINE RICH REPEAT PROTEIN"/>
    <property type="match status" value="1"/>
</dbReference>
<dbReference type="InterPro" id="IPR001611">
    <property type="entry name" value="Leu-rich_rpt"/>
</dbReference>
<dbReference type="OMA" id="YWESWPT"/>
<keyword evidence="1" id="KW-0433">Leucine-rich repeat</keyword>
<reference evidence="3" key="5">
    <citation type="submission" date="2025-09" db="UniProtKB">
        <authorList>
            <consortium name="Ensembl"/>
        </authorList>
    </citation>
    <scope>IDENTIFICATION</scope>
</reference>
<dbReference type="Ensembl" id="ENSEEET00000002513.2">
    <property type="protein sequence ID" value="ENSEEEP00000002472.1"/>
    <property type="gene ID" value="ENSEEEG00000001446.2"/>
</dbReference>
<dbReference type="STRING" id="8005.ENSEEEP00000002472"/>
<accession>A0A4W4DUK4</accession>
<evidence type="ECO:0000256" key="1">
    <source>
        <dbReference type="ARBA" id="ARBA00022614"/>
    </source>
</evidence>
<dbReference type="PROSITE" id="PS51450">
    <property type="entry name" value="LRR"/>
    <property type="match status" value="3"/>
</dbReference>
<dbReference type="InterPro" id="IPR032675">
    <property type="entry name" value="LRR_dom_sf"/>
</dbReference>
<keyword evidence="2" id="KW-0677">Repeat</keyword>
<reference evidence="4" key="1">
    <citation type="journal article" date="2014" name="Science">
        <title>Nonhuman genetics. Genomic basis for the convergent evolution of electric organs.</title>
        <authorList>
            <person name="Gallant J.R."/>
            <person name="Traeger L.L."/>
            <person name="Volkening J.D."/>
            <person name="Moffett H."/>
            <person name="Chen P.H."/>
            <person name="Novina C.D."/>
            <person name="Phillips G.N.Jr."/>
            <person name="Anand R."/>
            <person name="Wells G.B."/>
            <person name="Pinch M."/>
            <person name="Guth R."/>
            <person name="Unguez G.A."/>
            <person name="Albert J.S."/>
            <person name="Zakon H.H."/>
            <person name="Samanta M.P."/>
            <person name="Sussman M.R."/>
        </authorList>
    </citation>
    <scope>NUCLEOTIDE SEQUENCE [LARGE SCALE GENOMIC DNA]</scope>
</reference>
<evidence type="ECO:0000313" key="4">
    <source>
        <dbReference type="Proteomes" id="UP000314983"/>
    </source>
</evidence>
<evidence type="ECO:0000313" key="3">
    <source>
        <dbReference type="Ensembl" id="ENSEEEP00000002472.1"/>
    </source>
</evidence>
<reference evidence="3" key="3">
    <citation type="submission" date="2020-05" db="EMBL/GenBank/DDBJ databases">
        <title>Electrophorus electricus (electric eel) genome, fEleEle1, primary haplotype.</title>
        <authorList>
            <person name="Myers G."/>
            <person name="Meyer A."/>
            <person name="Fedrigo O."/>
            <person name="Formenti G."/>
            <person name="Rhie A."/>
            <person name="Tracey A."/>
            <person name="Sims Y."/>
            <person name="Jarvis E.D."/>
        </authorList>
    </citation>
    <scope>NUCLEOTIDE SEQUENCE [LARGE SCALE GENOMIC DNA]</scope>
</reference>
<dbReference type="Proteomes" id="UP000314983">
    <property type="component" value="Chromosome 2"/>
</dbReference>
<name>A0A4W4DUK4_ELEEL</name>
<gene>
    <name evidence="3" type="primary">LRRC61</name>
</gene>
<dbReference type="SUPFAM" id="SSF52058">
    <property type="entry name" value="L domain-like"/>
    <property type="match status" value="1"/>
</dbReference>
<dbReference type="OrthoDB" id="433501at2759"/>
<dbReference type="Pfam" id="PF14580">
    <property type="entry name" value="LRR_9"/>
    <property type="match status" value="1"/>
</dbReference>
<proteinExistence type="predicted"/>